<protein>
    <submittedName>
        <fullName evidence="2">Uncharacterized protein</fullName>
    </submittedName>
</protein>
<keyword evidence="1" id="KW-1133">Transmembrane helix</keyword>
<sequence length="219" mass="24885">MSATGILPTYQRFVNGVPVPFSRRSFRAREKYVIFLVFVTFGLVCFGTFFFLPEFRTGGTAESVYKVYDQIKRAGPELLIPPPPHLEDSREAPKLMRHDEDFRVDPHVIGDREKLRAKIEQDGELKVLERPDLGRPKTSSTVRQPNIVNQVDENVGAEDLGGQDIVTVPPAPSDHYPLITGGEDQHVTAKERREKVKEVSELPVNLLKYQPRVHKLNKE</sequence>
<proteinExistence type="predicted"/>
<gene>
    <name evidence="2" type="ORF">NQ314_020197</name>
</gene>
<evidence type="ECO:0000256" key="1">
    <source>
        <dbReference type="SAM" id="Phobius"/>
    </source>
</evidence>
<comment type="caution">
    <text evidence="2">The sequence shown here is derived from an EMBL/GenBank/DDBJ whole genome shotgun (WGS) entry which is preliminary data.</text>
</comment>
<evidence type="ECO:0000313" key="3">
    <source>
        <dbReference type="Proteomes" id="UP001162156"/>
    </source>
</evidence>
<evidence type="ECO:0000313" key="2">
    <source>
        <dbReference type="EMBL" id="KAJ8927349.1"/>
    </source>
</evidence>
<reference evidence="2" key="1">
    <citation type="journal article" date="2023" name="Insect Mol. Biol.">
        <title>Genome sequencing provides insights into the evolution of gene families encoding plant cell wall-degrading enzymes in longhorned beetles.</title>
        <authorList>
            <person name="Shin N.R."/>
            <person name="Okamura Y."/>
            <person name="Kirsch R."/>
            <person name="Pauchet Y."/>
        </authorList>
    </citation>
    <scope>NUCLEOTIDE SEQUENCE</scope>
    <source>
        <strain evidence="2">RBIC_L_NR</strain>
    </source>
</reference>
<feature type="transmembrane region" description="Helical" evidence="1">
    <location>
        <begin position="32"/>
        <end position="52"/>
    </location>
</feature>
<accession>A0AAV8WLL0</accession>
<dbReference type="Proteomes" id="UP001162156">
    <property type="component" value="Unassembled WGS sequence"/>
</dbReference>
<keyword evidence="1" id="KW-0812">Transmembrane</keyword>
<keyword evidence="3" id="KW-1185">Reference proteome</keyword>
<dbReference type="AlphaFoldDB" id="A0AAV8WLL0"/>
<keyword evidence="1" id="KW-0472">Membrane</keyword>
<name>A0AAV8WLL0_9CUCU</name>
<dbReference type="EMBL" id="JANEYF010005668">
    <property type="protein sequence ID" value="KAJ8927349.1"/>
    <property type="molecule type" value="Genomic_DNA"/>
</dbReference>
<organism evidence="2 3">
    <name type="scientific">Rhamnusium bicolor</name>
    <dbReference type="NCBI Taxonomy" id="1586634"/>
    <lineage>
        <taxon>Eukaryota</taxon>
        <taxon>Metazoa</taxon>
        <taxon>Ecdysozoa</taxon>
        <taxon>Arthropoda</taxon>
        <taxon>Hexapoda</taxon>
        <taxon>Insecta</taxon>
        <taxon>Pterygota</taxon>
        <taxon>Neoptera</taxon>
        <taxon>Endopterygota</taxon>
        <taxon>Coleoptera</taxon>
        <taxon>Polyphaga</taxon>
        <taxon>Cucujiformia</taxon>
        <taxon>Chrysomeloidea</taxon>
        <taxon>Cerambycidae</taxon>
        <taxon>Lepturinae</taxon>
        <taxon>Rhagiini</taxon>
        <taxon>Rhamnusium</taxon>
    </lineage>
</organism>